<reference evidence="3" key="2">
    <citation type="submission" date="2015-08" db="UniProtKB">
        <authorList>
            <consortium name="WormBaseParasite"/>
        </authorList>
    </citation>
    <scope>IDENTIFICATION</scope>
</reference>
<evidence type="ECO:0000313" key="2">
    <source>
        <dbReference type="Proteomes" id="UP000035680"/>
    </source>
</evidence>
<dbReference type="AlphaFoldDB" id="A0A0K0FA89"/>
<dbReference type="WBParaSite" id="SVE_0574200.1">
    <property type="protein sequence ID" value="SVE_0574200.1"/>
    <property type="gene ID" value="SVE_0574200"/>
</dbReference>
<name>A0A0K0FA89_STRVS</name>
<evidence type="ECO:0000256" key="1">
    <source>
        <dbReference type="SAM" id="MobiDB-lite"/>
    </source>
</evidence>
<feature type="compositionally biased region" description="Basic and acidic residues" evidence="1">
    <location>
        <begin position="98"/>
        <end position="111"/>
    </location>
</feature>
<dbReference type="Proteomes" id="UP000035680">
    <property type="component" value="Unassembled WGS sequence"/>
</dbReference>
<protein>
    <submittedName>
        <fullName evidence="3">Uncharacterized protein</fullName>
    </submittedName>
</protein>
<feature type="region of interest" description="Disordered" evidence="1">
    <location>
        <begin position="89"/>
        <end position="111"/>
    </location>
</feature>
<accession>A0A0K0FA89</accession>
<proteinExistence type="predicted"/>
<reference evidence="2" key="1">
    <citation type="submission" date="2014-07" db="EMBL/GenBank/DDBJ databases">
        <authorList>
            <person name="Martin A.A"/>
            <person name="De Silva N."/>
        </authorList>
    </citation>
    <scope>NUCLEOTIDE SEQUENCE</scope>
</reference>
<keyword evidence="2" id="KW-1185">Reference proteome</keyword>
<organism evidence="2 3">
    <name type="scientific">Strongyloides venezuelensis</name>
    <name type="common">Threadworm</name>
    <dbReference type="NCBI Taxonomy" id="75913"/>
    <lineage>
        <taxon>Eukaryota</taxon>
        <taxon>Metazoa</taxon>
        <taxon>Ecdysozoa</taxon>
        <taxon>Nematoda</taxon>
        <taxon>Chromadorea</taxon>
        <taxon>Rhabditida</taxon>
        <taxon>Tylenchina</taxon>
        <taxon>Panagrolaimomorpha</taxon>
        <taxon>Strongyloidoidea</taxon>
        <taxon>Strongyloididae</taxon>
        <taxon>Strongyloides</taxon>
    </lineage>
</organism>
<evidence type="ECO:0000313" key="3">
    <source>
        <dbReference type="WBParaSite" id="SVE_0574200.1"/>
    </source>
</evidence>
<sequence>MQDKHSIRARYKDISRLIFFNDQYQSAIDNGETMSQFVPSVCSGSIRSLNSTITMDSTMSKGDNQNFSNGTISKTKKKSLFRKLSFNFSRSSSTSNVKTDKCEEEKKEENA</sequence>